<gene>
    <name evidence="3" type="ORF">Epro_1152</name>
</gene>
<dbReference type="PROSITE" id="PS51123">
    <property type="entry name" value="OMPA_2"/>
    <property type="match status" value="1"/>
</dbReference>
<dbReference type="EMBL" id="CP009498">
    <property type="protein sequence ID" value="AKL98531.1"/>
    <property type="molecule type" value="Genomic_DNA"/>
</dbReference>
<dbReference type="PANTHER" id="PTHR30329">
    <property type="entry name" value="STATOR ELEMENT OF FLAGELLAR MOTOR COMPLEX"/>
    <property type="match status" value="1"/>
</dbReference>
<dbReference type="STRING" id="1408281.Epro_1152"/>
<feature type="domain" description="OmpA-like" evidence="2">
    <location>
        <begin position="36"/>
        <end position="152"/>
    </location>
</feature>
<dbReference type="Pfam" id="PF00691">
    <property type="entry name" value="OmpA"/>
    <property type="match status" value="1"/>
</dbReference>
<dbReference type="PANTHER" id="PTHR30329:SF21">
    <property type="entry name" value="LIPOPROTEIN YIAD-RELATED"/>
    <property type="match status" value="1"/>
</dbReference>
<dbReference type="Proteomes" id="UP000035337">
    <property type="component" value="Chromosome"/>
</dbReference>
<dbReference type="SUPFAM" id="SSF103088">
    <property type="entry name" value="OmpA-like"/>
    <property type="match status" value="1"/>
</dbReference>
<dbReference type="KEGG" id="epo:Epro_1152"/>
<dbReference type="InterPro" id="IPR036737">
    <property type="entry name" value="OmpA-like_sf"/>
</dbReference>
<reference evidence="3 4" key="1">
    <citation type="submission" date="2014-09" db="EMBL/GenBank/DDBJ databases">
        <title>Complete genome sequence of Endomicrobium proavitum.</title>
        <authorList>
            <person name="Zheng H."/>
        </authorList>
    </citation>
    <scope>NUCLEOTIDE SEQUENCE [LARGE SCALE GENOMIC DNA]</scope>
    <source>
        <strain evidence="3 4">Rsa215</strain>
    </source>
</reference>
<accession>A0A0G3WIR4</accession>
<evidence type="ECO:0000313" key="4">
    <source>
        <dbReference type="Proteomes" id="UP000035337"/>
    </source>
</evidence>
<dbReference type="InterPro" id="IPR050330">
    <property type="entry name" value="Bact_OuterMem_StrucFunc"/>
</dbReference>
<dbReference type="GO" id="GO:0016020">
    <property type="term" value="C:membrane"/>
    <property type="evidence" value="ECO:0007669"/>
    <property type="project" value="UniProtKB-UniRule"/>
</dbReference>
<evidence type="ECO:0000256" key="1">
    <source>
        <dbReference type="PROSITE-ProRule" id="PRU00473"/>
    </source>
</evidence>
<evidence type="ECO:0000259" key="2">
    <source>
        <dbReference type="PROSITE" id="PS51123"/>
    </source>
</evidence>
<dbReference type="AlphaFoldDB" id="A0A0G3WIR4"/>
<dbReference type="RefSeq" id="WP_052571155.1">
    <property type="nucleotide sequence ID" value="NZ_CP009498.1"/>
</dbReference>
<dbReference type="CDD" id="cd07185">
    <property type="entry name" value="OmpA_C-like"/>
    <property type="match status" value="1"/>
</dbReference>
<name>A0A0G3WIR4_9BACT</name>
<proteinExistence type="predicted"/>
<dbReference type="InterPro" id="IPR006665">
    <property type="entry name" value="OmpA-like"/>
</dbReference>
<dbReference type="Gene3D" id="3.30.1330.60">
    <property type="entry name" value="OmpA-like domain"/>
    <property type="match status" value="1"/>
</dbReference>
<keyword evidence="4" id="KW-1185">Reference proteome</keyword>
<sequence length="152" mass="16477">MINAIKIFTIVFVISFVCAGALFAKEYVSDSATSAAAVKAGSKIIIPGFYFDKENSSNASLKKRVKNVAAQIKKVKFSKVIVEGYADNSGTSSQSLKNSKSRANFVRKELIKNGIPAKKVTIKSFGSVNPLASNGDDQGRMLNRRVELLLVR</sequence>
<protein>
    <recommendedName>
        <fullName evidence="2">OmpA-like domain-containing protein</fullName>
    </recommendedName>
</protein>
<organism evidence="3 4">
    <name type="scientific">Endomicrobium proavitum</name>
    <dbReference type="NCBI Taxonomy" id="1408281"/>
    <lineage>
        <taxon>Bacteria</taxon>
        <taxon>Pseudomonadati</taxon>
        <taxon>Elusimicrobiota</taxon>
        <taxon>Endomicrobiia</taxon>
        <taxon>Endomicrobiales</taxon>
        <taxon>Endomicrobiaceae</taxon>
        <taxon>Endomicrobium</taxon>
    </lineage>
</organism>
<dbReference type="OrthoDB" id="9782229at2"/>
<keyword evidence="1" id="KW-0472">Membrane</keyword>
<evidence type="ECO:0000313" key="3">
    <source>
        <dbReference type="EMBL" id="AKL98531.1"/>
    </source>
</evidence>